<comment type="caution">
    <text evidence="1">The sequence shown here is derived from an EMBL/GenBank/DDBJ whole genome shotgun (WGS) entry which is preliminary data.</text>
</comment>
<sequence>MERRRLIQAAAVGVGLTAMETHERVRQLLALRDDRRSMEDCERTCEDLLQGLRVRPAARIKEAIGIELDALLRERQRTSPARSEDLLRIQAALAALYANALGRLSEHEAALRRWRTPGAQCDALILERGPGYVVDVQHGSCRGG</sequence>
<evidence type="ECO:0000313" key="1">
    <source>
        <dbReference type="EMBL" id="PZG44154.1"/>
    </source>
</evidence>
<keyword evidence="2" id="KW-1185">Reference proteome</keyword>
<dbReference type="Proteomes" id="UP000248544">
    <property type="component" value="Unassembled WGS sequence"/>
</dbReference>
<protein>
    <submittedName>
        <fullName evidence="1">Uncharacterized protein</fullName>
    </submittedName>
</protein>
<gene>
    <name evidence="1" type="ORF">C1I98_17635</name>
</gene>
<accession>A0A2W2I002</accession>
<dbReference type="AlphaFoldDB" id="A0A2W2I002"/>
<name>A0A2W2I002_9ACTN</name>
<evidence type="ECO:0000313" key="2">
    <source>
        <dbReference type="Proteomes" id="UP000248544"/>
    </source>
</evidence>
<proteinExistence type="predicted"/>
<dbReference type="EMBL" id="POUA01000128">
    <property type="protein sequence ID" value="PZG44154.1"/>
    <property type="molecule type" value="Genomic_DNA"/>
</dbReference>
<organism evidence="1 2">
    <name type="scientific">Spongiactinospora gelatinilytica</name>
    <dbReference type="NCBI Taxonomy" id="2666298"/>
    <lineage>
        <taxon>Bacteria</taxon>
        <taxon>Bacillati</taxon>
        <taxon>Actinomycetota</taxon>
        <taxon>Actinomycetes</taxon>
        <taxon>Streptosporangiales</taxon>
        <taxon>Streptosporangiaceae</taxon>
        <taxon>Spongiactinospora</taxon>
    </lineage>
</organism>
<reference evidence="1 2" key="1">
    <citation type="submission" date="2018-01" db="EMBL/GenBank/DDBJ databases">
        <title>Draft genome sequence of Sphaerisporangium sp. 7K107.</title>
        <authorList>
            <person name="Sahin N."/>
            <person name="Saygin H."/>
            <person name="Ay H."/>
        </authorList>
    </citation>
    <scope>NUCLEOTIDE SEQUENCE [LARGE SCALE GENOMIC DNA]</scope>
    <source>
        <strain evidence="1 2">7K107</strain>
    </source>
</reference>